<evidence type="ECO:0000256" key="4">
    <source>
        <dbReference type="ARBA" id="ARBA00022692"/>
    </source>
</evidence>
<protein>
    <submittedName>
        <fullName evidence="12">Uncharacterized protein</fullName>
    </submittedName>
</protein>
<dbReference type="GO" id="GO:0140358">
    <property type="term" value="F:P-type transmembrane transporter activity"/>
    <property type="evidence" value="ECO:0007669"/>
    <property type="project" value="InterPro"/>
</dbReference>
<keyword evidence="9" id="KW-1278">Translocase</keyword>
<keyword evidence="4" id="KW-0812">Transmembrane</keyword>
<evidence type="ECO:0000256" key="6">
    <source>
        <dbReference type="ARBA" id="ARBA00022741"/>
    </source>
</evidence>
<dbReference type="GO" id="GO:0046872">
    <property type="term" value="F:metal ion binding"/>
    <property type="evidence" value="ECO:0007669"/>
    <property type="project" value="UniProtKB-KW"/>
</dbReference>
<keyword evidence="5" id="KW-0479">Metal-binding</keyword>
<evidence type="ECO:0000256" key="1">
    <source>
        <dbReference type="ARBA" id="ARBA00004141"/>
    </source>
</evidence>
<evidence type="ECO:0000256" key="7">
    <source>
        <dbReference type="ARBA" id="ARBA00022840"/>
    </source>
</evidence>
<dbReference type="Pfam" id="PF13246">
    <property type="entry name" value="Cation_ATPase"/>
    <property type="match status" value="1"/>
</dbReference>
<dbReference type="Gene3D" id="3.40.1110.10">
    <property type="entry name" value="Calcium-transporting ATPase, cytoplasmic domain N"/>
    <property type="match status" value="1"/>
</dbReference>
<feature type="non-terminal residue" evidence="12">
    <location>
        <position position="1"/>
    </location>
</feature>
<keyword evidence="8" id="KW-0460">Magnesium</keyword>
<dbReference type="FunFam" id="3.40.50.1000:FF:000068">
    <property type="entry name" value="Cation-transporting ATPase"/>
    <property type="match status" value="1"/>
</dbReference>
<dbReference type="FunFam" id="3.40.1110.10:FF:000026">
    <property type="entry name" value="Cation-transporting ATPase"/>
    <property type="match status" value="1"/>
</dbReference>
<dbReference type="SUPFAM" id="SSF81660">
    <property type="entry name" value="Metal cation-transporting ATPase, ATP-binding domain N"/>
    <property type="match status" value="1"/>
</dbReference>
<dbReference type="GO" id="GO:0019829">
    <property type="term" value="F:ATPase-coupled monoatomic cation transmembrane transporter activity"/>
    <property type="evidence" value="ECO:0007669"/>
    <property type="project" value="TreeGrafter"/>
</dbReference>
<dbReference type="GO" id="GO:0016020">
    <property type="term" value="C:membrane"/>
    <property type="evidence" value="ECO:0007669"/>
    <property type="project" value="UniProtKB-SubCell"/>
</dbReference>
<evidence type="ECO:0000256" key="9">
    <source>
        <dbReference type="ARBA" id="ARBA00022967"/>
    </source>
</evidence>
<accession>A0A7R8WTG7</accession>
<dbReference type="OrthoDB" id="6378696at2759"/>
<keyword evidence="3" id="KW-0597">Phosphoprotein</keyword>
<dbReference type="InterPro" id="IPR006544">
    <property type="entry name" value="P-type_TPase_V"/>
</dbReference>
<dbReference type="GO" id="GO:0015203">
    <property type="term" value="F:polyamine transmembrane transporter activity"/>
    <property type="evidence" value="ECO:0007669"/>
    <property type="project" value="TreeGrafter"/>
</dbReference>
<evidence type="ECO:0000256" key="8">
    <source>
        <dbReference type="ARBA" id="ARBA00022842"/>
    </source>
</evidence>
<comment type="subcellular location">
    <subcellularLocation>
        <location evidence="1">Membrane</location>
        <topology evidence="1">Multi-pass membrane protein</topology>
    </subcellularLocation>
</comment>
<evidence type="ECO:0000313" key="12">
    <source>
        <dbReference type="EMBL" id="CAD7234743.1"/>
    </source>
</evidence>
<gene>
    <name evidence="12" type="ORF">CTOB1V02_LOCUS12559</name>
</gene>
<dbReference type="PANTHER" id="PTHR45630">
    <property type="entry name" value="CATION-TRANSPORTING ATPASE-RELATED"/>
    <property type="match status" value="1"/>
</dbReference>
<evidence type="ECO:0000256" key="11">
    <source>
        <dbReference type="ARBA" id="ARBA00023136"/>
    </source>
</evidence>
<dbReference type="GO" id="GO:0006874">
    <property type="term" value="P:intracellular calcium ion homeostasis"/>
    <property type="evidence" value="ECO:0007669"/>
    <property type="project" value="TreeGrafter"/>
</dbReference>
<feature type="non-terminal residue" evidence="12">
    <location>
        <position position="517"/>
    </location>
</feature>
<dbReference type="GO" id="GO:0005524">
    <property type="term" value="F:ATP binding"/>
    <property type="evidence" value="ECO:0007669"/>
    <property type="project" value="UniProtKB-KW"/>
</dbReference>
<comment type="similarity">
    <text evidence="2">Belongs to the cation transport ATPase (P-type) (TC 3.A.3) family. Type V subfamily.</text>
</comment>
<reference evidence="12" key="1">
    <citation type="submission" date="2020-11" db="EMBL/GenBank/DDBJ databases">
        <authorList>
            <person name="Tran Van P."/>
        </authorList>
    </citation>
    <scope>NUCLEOTIDE SEQUENCE</scope>
</reference>
<sequence>TGTLTEDGMDMWGVVPVTPPLSSGSGGSGEAPPTFRNAVTDLSTLDSESPLTLALVTCHSLTLIEGELLGDPLDLKMFQSTGWELEEPSVADSAKYDMVLPTVVRPPASGNSKSLEVAVLRQFPFSSKLQRMTVIGRVLSESHFRVFAKGSPEMITKLCTPETIPSDFDAMLKQYTQHGYRVLGLACADLRSVKYAKLHRLTREEVEKDLHFLGLLVFENKIKEVSPVMIATLRSAAIRCLMVTGDNVETATSVSRQVGLVSSDEDLFLLHFGAGDRASELEWRELHLAPVACSSVTQVLPTKGSPGESRIEFGALVPEPPFVQPDLDLSCLSPQPHAGADKEADVVVVSQYGSLHQKVQRLHNRYQFALSGNTFQKLADLDHPSLPHVLTRGAVFARMSPEQKQVLVEKLQELGYCVGMCGDGANDCGALRCAHAGISLSEAEASVASPFTSKEPDISCVPKLVAEGRAALVTSFGIFKYMACYSLTQFVSVMILYSIDNNLGDWQYLFIDLCLIT</sequence>
<keyword evidence="6" id="KW-0547">Nucleotide-binding</keyword>
<dbReference type="InterPro" id="IPR036412">
    <property type="entry name" value="HAD-like_sf"/>
</dbReference>
<evidence type="ECO:0000256" key="10">
    <source>
        <dbReference type="ARBA" id="ARBA00022989"/>
    </source>
</evidence>
<proteinExistence type="inferred from homology"/>
<dbReference type="InterPro" id="IPR023299">
    <property type="entry name" value="ATPase_P-typ_cyto_dom_N"/>
</dbReference>
<dbReference type="InterPro" id="IPR023214">
    <property type="entry name" value="HAD_sf"/>
</dbReference>
<organism evidence="12">
    <name type="scientific">Cyprideis torosa</name>
    <dbReference type="NCBI Taxonomy" id="163714"/>
    <lineage>
        <taxon>Eukaryota</taxon>
        <taxon>Metazoa</taxon>
        <taxon>Ecdysozoa</taxon>
        <taxon>Arthropoda</taxon>
        <taxon>Crustacea</taxon>
        <taxon>Oligostraca</taxon>
        <taxon>Ostracoda</taxon>
        <taxon>Podocopa</taxon>
        <taxon>Podocopida</taxon>
        <taxon>Cytherocopina</taxon>
        <taxon>Cytheroidea</taxon>
        <taxon>Cytherideidae</taxon>
        <taxon>Cyprideis</taxon>
    </lineage>
</organism>
<dbReference type="PANTHER" id="PTHR45630:SF8">
    <property type="entry name" value="CATION-TRANSPORTING ATPASE"/>
    <property type="match status" value="1"/>
</dbReference>
<keyword evidence="11" id="KW-0472">Membrane</keyword>
<keyword evidence="7" id="KW-0067">ATP-binding</keyword>
<dbReference type="AlphaFoldDB" id="A0A7R8WTG7"/>
<dbReference type="Gene3D" id="3.40.50.1000">
    <property type="entry name" value="HAD superfamily/HAD-like"/>
    <property type="match status" value="1"/>
</dbReference>
<dbReference type="InterPro" id="IPR001757">
    <property type="entry name" value="P_typ_ATPase"/>
</dbReference>
<evidence type="ECO:0000256" key="3">
    <source>
        <dbReference type="ARBA" id="ARBA00022553"/>
    </source>
</evidence>
<name>A0A7R8WTG7_9CRUS</name>
<dbReference type="NCBIfam" id="TIGR01494">
    <property type="entry name" value="ATPase_P-type"/>
    <property type="match status" value="1"/>
</dbReference>
<dbReference type="SUPFAM" id="SSF56784">
    <property type="entry name" value="HAD-like"/>
    <property type="match status" value="1"/>
</dbReference>
<evidence type="ECO:0000256" key="2">
    <source>
        <dbReference type="ARBA" id="ARBA00006000"/>
    </source>
</evidence>
<evidence type="ECO:0000256" key="5">
    <source>
        <dbReference type="ARBA" id="ARBA00022723"/>
    </source>
</evidence>
<dbReference type="EMBL" id="OB669689">
    <property type="protein sequence ID" value="CAD7234743.1"/>
    <property type="molecule type" value="Genomic_DNA"/>
</dbReference>
<keyword evidence="10" id="KW-1133">Transmembrane helix</keyword>
<dbReference type="GO" id="GO:0016887">
    <property type="term" value="F:ATP hydrolysis activity"/>
    <property type="evidence" value="ECO:0007669"/>
    <property type="project" value="InterPro"/>
</dbReference>